<reference evidence="1 2" key="1">
    <citation type="submission" date="2018-03" db="EMBL/GenBank/DDBJ databases">
        <title>Aeromonas veronii whole genome sequencing and analysis.</title>
        <authorList>
            <person name="Xie H."/>
            <person name="Liu T."/>
            <person name="Wang K."/>
        </authorList>
    </citation>
    <scope>NUCLEOTIDE SEQUENCE [LARGE SCALE GENOMIC DNA]</scope>
    <source>
        <strain evidence="1 2">XH.VA.1</strain>
    </source>
</reference>
<protein>
    <submittedName>
        <fullName evidence="1">Uncharacterized protein</fullName>
    </submittedName>
</protein>
<evidence type="ECO:0000313" key="1">
    <source>
        <dbReference type="EMBL" id="PTH79972.1"/>
    </source>
</evidence>
<name>A0A2T4MZH6_AERVE</name>
<dbReference type="AlphaFoldDB" id="A0A2T4MZH6"/>
<organism evidence="1 2">
    <name type="scientific">Aeromonas veronii</name>
    <dbReference type="NCBI Taxonomy" id="654"/>
    <lineage>
        <taxon>Bacteria</taxon>
        <taxon>Pseudomonadati</taxon>
        <taxon>Pseudomonadota</taxon>
        <taxon>Gammaproteobacteria</taxon>
        <taxon>Aeromonadales</taxon>
        <taxon>Aeromonadaceae</taxon>
        <taxon>Aeromonas</taxon>
    </lineage>
</organism>
<evidence type="ECO:0000313" key="2">
    <source>
        <dbReference type="Proteomes" id="UP000241986"/>
    </source>
</evidence>
<dbReference type="RefSeq" id="WP_107684141.1">
    <property type="nucleotide sequence ID" value="NZ_PZKL01000038.1"/>
</dbReference>
<dbReference type="EMBL" id="PZKL01000038">
    <property type="protein sequence ID" value="PTH79972.1"/>
    <property type="molecule type" value="Genomic_DNA"/>
</dbReference>
<proteinExistence type="predicted"/>
<accession>A0A2T4MZH6</accession>
<dbReference type="Proteomes" id="UP000241986">
    <property type="component" value="Unassembled WGS sequence"/>
</dbReference>
<sequence length="232" mass="26177">MSGVVFVGDLVDQNNEPWWVSKVKIGHQFVLGQRVRMKDDDDIDFGSMQKANPYFRVLSFSWDCDGTPLYNLVSTELDAALDSLKAIEDLAAKDALEPRQGLDIGIYNILIELGKLPGGKRIADGEQLTIERYLAMIKATRQYLCINYSVSSIEPLSDEKLNLIQPFTKVSYNGNDYITATYQLRRKGSDGLLYDLIPDDGREISRYEFFGVENCTEGRIRNVMLTAGNVKK</sequence>
<comment type="caution">
    <text evidence="1">The sequence shown here is derived from an EMBL/GenBank/DDBJ whole genome shotgun (WGS) entry which is preliminary data.</text>
</comment>
<gene>
    <name evidence="1" type="ORF">DAA48_17055</name>
</gene>